<evidence type="ECO:0000313" key="1">
    <source>
        <dbReference type="EMBL" id="GAA3940437.1"/>
    </source>
</evidence>
<organism evidence="1 2">
    <name type="scientific">Hymenobacter algoricola</name>
    <dbReference type="NCBI Taxonomy" id="486267"/>
    <lineage>
        <taxon>Bacteria</taxon>
        <taxon>Pseudomonadati</taxon>
        <taxon>Bacteroidota</taxon>
        <taxon>Cytophagia</taxon>
        <taxon>Cytophagales</taxon>
        <taxon>Hymenobacteraceae</taxon>
        <taxon>Hymenobacter</taxon>
    </lineage>
</organism>
<dbReference type="RefSeq" id="WP_345114434.1">
    <property type="nucleotide sequence ID" value="NZ_BAABDH010000041.1"/>
</dbReference>
<keyword evidence="2" id="KW-1185">Reference proteome</keyword>
<reference evidence="2" key="1">
    <citation type="journal article" date="2019" name="Int. J. Syst. Evol. Microbiol.">
        <title>The Global Catalogue of Microorganisms (GCM) 10K type strain sequencing project: providing services to taxonomists for standard genome sequencing and annotation.</title>
        <authorList>
            <consortium name="The Broad Institute Genomics Platform"/>
            <consortium name="The Broad Institute Genome Sequencing Center for Infectious Disease"/>
            <person name="Wu L."/>
            <person name="Ma J."/>
        </authorList>
    </citation>
    <scope>NUCLEOTIDE SEQUENCE [LARGE SCALE GENOMIC DNA]</scope>
    <source>
        <strain evidence="2">JCM 17214</strain>
    </source>
</reference>
<name>A0ABP7N964_9BACT</name>
<dbReference type="Proteomes" id="UP001499909">
    <property type="component" value="Unassembled WGS sequence"/>
</dbReference>
<sequence>MRRLEELAAALKLLPDVLEQATAQVVQDNRPFLEDANTEQLAAGLTRENQPITPEYAPLTIALKQIKGQPTERVTLRDEGDFYTGILALSDAAELTFVGTDAKTPGLVEKYGEDILGLTDAHIEEFRQDYVLPELQQKTRNTLGL</sequence>
<comment type="caution">
    <text evidence="1">The sequence shown here is derived from an EMBL/GenBank/DDBJ whole genome shotgun (WGS) entry which is preliminary data.</text>
</comment>
<accession>A0ABP7N964</accession>
<evidence type="ECO:0000313" key="2">
    <source>
        <dbReference type="Proteomes" id="UP001499909"/>
    </source>
</evidence>
<proteinExistence type="predicted"/>
<gene>
    <name evidence="1" type="ORF">GCM10022406_25550</name>
</gene>
<protein>
    <submittedName>
        <fullName evidence="1">Uncharacterized protein</fullName>
    </submittedName>
</protein>
<dbReference type="EMBL" id="BAABDH010000041">
    <property type="protein sequence ID" value="GAA3940437.1"/>
    <property type="molecule type" value="Genomic_DNA"/>
</dbReference>